<dbReference type="PATRIC" id="fig|1618635.3.peg.507"/>
<comment type="caution">
    <text evidence="2">The sequence shown here is derived from an EMBL/GenBank/DDBJ whole genome shotgun (WGS) entry which is preliminary data.</text>
</comment>
<protein>
    <recommendedName>
        <fullName evidence="4">Integral membrane protein TerC</fullName>
    </recommendedName>
</protein>
<dbReference type="EMBL" id="LCAP01000015">
    <property type="protein sequence ID" value="KKR91151.1"/>
    <property type="molecule type" value="Genomic_DNA"/>
</dbReference>
<name>A0A0G0UUH3_9BACT</name>
<keyword evidence="1" id="KW-1133">Transmembrane helix</keyword>
<sequence>MDLFSIILIVAGLCLFEVVSSIDNAIINAEVLSKMQAWARRWFLVWGMFFAVFLVRGLLLWLIVWLATPGHRSARSFDRHFLQRCAGS</sequence>
<keyword evidence="1" id="KW-0812">Transmembrane</keyword>
<keyword evidence="1" id="KW-0472">Membrane</keyword>
<accession>A0A0G0UUH3</accession>
<evidence type="ECO:0000313" key="3">
    <source>
        <dbReference type="Proteomes" id="UP000034190"/>
    </source>
</evidence>
<evidence type="ECO:0000313" key="2">
    <source>
        <dbReference type="EMBL" id="KKR91151.1"/>
    </source>
</evidence>
<dbReference type="InterPro" id="IPR007427">
    <property type="entry name" value="DUF475"/>
</dbReference>
<evidence type="ECO:0008006" key="4">
    <source>
        <dbReference type="Google" id="ProtNLM"/>
    </source>
</evidence>
<dbReference type="AlphaFoldDB" id="A0A0G0UUH3"/>
<evidence type="ECO:0000256" key="1">
    <source>
        <dbReference type="SAM" id="Phobius"/>
    </source>
</evidence>
<gene>
    <name evidence="2" type="ORF">UU43_C0015G0009</name>
</gene>
<dbReference type="Proteomes" id="UP000034190">
    <property type="component" value="Unassembled WGS sequence"/>
</dbReference>
<dbReference type="Pfam" id="PF04332">
    <property type="entry name" value="DUF475"/>
    <property type="match status" value="1"/>
</dbReference>
<organism evidence="2 3">
    <name type="scientific">Candidatus Falkowbacteria bacterium GW2011_GWA2_41_14</name>
    <dbReference type="NCBI Taxonomy" id="1618635"/>
    <lineage>
        <taxon>Bacteria</taxon>
        <taxon>Candidatus Falkowiibacteriota</taxon>
    </lineage>
</organism>
<feature type="transmembrane region" description="Helical" evidence="1">
    <location>
        <begin position="45"/>
        <end position="67"/>
    </location>
</feature>
<reference evidence="2 3" key="1">
    <citation type="journal article" date="2015" name="Nature">
        <title>rRNA introns, odd ribosomes, and small enigmatic genomes across a large radiation of phyla.</title>
        <authorList>
            <person name="Brown C.T."/>
            <person name="Hug L.A."/>
            <person name="Thomas B.C."/>
            <person name="Sharon I."/>
            <person name="Castelle C.J."/>
            <person name="Singh A."/>
            <person name="Wilkins M.J."/>
            <person name="Williams K.H."/>
            <person name="Banfield J.F."/>
        </authorList>
    </citation>
    <scope>NUCLEOTIDE SEQUENCE [LARGE SCALE GENOMIC DNA]</scope>
</reference>
<proteinExistence type="predicted"/>